<dbReference type="Gene3D" id="3.90.1750.20">
    <property type="entry name" value="Putative Large Serine Recombinase, Chain B, Domain 2"/>
    <property type="match status" value="1"/>
</dbReference>
<keyword evidence="3" id="KW-1185">Reference proteome</keyword>
<comment type="caution">
    <text evidence="2">The sequence shown here is derived from an EMBL/GenBank/DDBJ whole genome shotgun (WGS) entry which is preliminary data.</text>
</comment>
<dbReference type="InterPro" id="IPR038109">
    <property type="entry name" value="DNA_bind_recomb_sf"/>
</dbReference>
<proteinExistence type="predicted"/>
<dbReference type="InterPro" id="IPR001387">
    <property type="entry name" value="Cro/C1-type_HTH"/>
</dbReference>
<evidence type="ECO:0000313" key="3">
    <source>
        <dbReference type="Proteomes" id="UP001154322"/>
    </source>
</evidence>
<feature type="domain" description="HTH cro/C1-type" evidence="1">
    <location>
        <begin position="5"/>
        <end position="69"/>
    </location>
</feature>
<dbReference type="Pfam" id="PF13443">
    <property type="entry name" value="HTH_26"/>
    <property type="match status" value="1"/>
</dbReference>
<name>A0ABM9G4H6_9BACL</name>
<accession>A0ABM9G4H6</accession>
<reference evidence="2" key="1">
    <citation type="submission" date="2022-06" db="EMBL/GenBank/DDBJ databases">
        <authorList>
            <person name="Dietemann V."/>
            <person name="Ory F."/>
            <person name="Dainat B."/>
            <person name="Oberhansli S."/>
        </authorList>
    </citation>
    <scope>NUCLEOTIDE SEQUENCE</scope>
    <source>
        <strain evidence="2">Ena-SAMPLE-TAB-26-04-2022-14:26:32:270-5432</strain>
    </source>
</reference>
<dbReference type="EMBL" id="CALYLO010000004">
    <property type="protein sequence ID" value="CAH8246071.1"/>
    <property type="molecule type" value="Genomic_DNA"/>
</dbReference>
<organism evidence="2 3">
    <name type="scientific">Paenibacillus melissococcoides</name>
    <dbReference type="NCBI Taxonomy" id="2912268"/>
    <lineage>
        <taxon>Bacteria</taxon>
        <taxon>Bacillati</taxon>
        <taxon>Bacillota</taxon>
        <taxon>Bacilli</taxon>
        <taxon>Bacillales</taxon>
        <taxon>Paenibacillaceae</taxon>
        <taxon>Paenibacillus</taxon>
    </lineage>
</organism>
<protein>
    <submittedName>
        <fullName evidence="2">Helix-turn-helix transcriptional regulator</fullName>
    </submittedName>
</protein>
<evidence type="ECO:0000259" key="1">
    <source>
        <dbReference type="Pfam" id="PF13443"/>
    </source>
</evidence>
<sequence>MLKLKLEQIMAEKRIKSTRELSEMTGIRWNTVSDMVKNTAKHWVPENLEKLMIALELDDVSELIEWDKEQDAAGSKNMGETNVPFGYKMQDGKIVQDEYQASIIRLMAELYLQHEWGGVDLKRIFRDLDIPLDGEGELSEEQKRLIRDEFIKRIPEQKEPRE</sequence>
<gene>
    <name evidence="2" type="ORF">WJ0W_003308</name>
</gene>
<dbReference type="Proteomes" id="UP001154322">
    <property type="component" value="Unassembled WGS sequence"/>
</dbReference>
<evidence type="ECO:0000313" key="2">
    <source>
        <dbReference type="EMBL" id="CAH8246071.1"/>
    </source>
</evidence>
<dbReference type="RefSeq" id="WP_213427769.1">
    <property type="nucleotide sequence ID" value="NZ_AP031286.1"/>
</dbReference>